<reference evidence="1" key="2">
    <citation type="journal article" date="2020" name="Microorganisms">
        <title>Osmotic Adaptation and Compatible Solute Biosynthesis of Phototrophic Bacteria as Revealed from Genome Analyses.</title>
        <authorList>
            <person name="Imhoff J.F."/>
            <person name="Rahn T."/>
            <person name="Kunzel S."/>
            <person name="Keller A."/>
            <person name="Neulinger S.C."/>
        </authorList>
    </citation>
    <scope>NUCLEOTIDE SEQUENCE</scope>
    <source>
        <strain evidence="1">DSM 9154</strain>
    </source>
</reference>
<keyword evidence="2" id="KW-1185">Reference proteome</keyword>
<dbReference type="Proteomes" id="UP000778970">
    <property type="component" value="Unassembled WGS sequence"/>
</dbReference>
<sequence length="126" mass="13607">MERLRDPELDTGTTPLSHAVIDDRYVFVSGLVVADTPAAATALGDVATETQAVMTALATLLGRLDLSLAHVVRVTAHLRDLAEMPAFDRAYAAFFPNGQYPARTCVEVARLVGDCRVEITATARRH</sequence>
<dbReference type="SUPFAM" id="SSF55298">
    <property type="entry name" value="YjgF-like"/>
    <property type="match status" value="1"/>
</dbReference>
<dbReference type="GO" id="GO:0019239">
    <property type="term" value="F:deaminase activity"/>
    <property type="evidence" value="ECO:0007669"/>
    <property type="project" value="TreeGrafter"/>
</dbReference>
<dbReference type="RefSeq" id="WP_027289027.1">
    <property type="nucleotide sequence ID" value="NZ_NRRE01000026.1"/>
</dbReference>
<dbReference type="InterPro" id="IPR035959">
    <property type="entry name" value="RutC-like_sf"/>
</dbReference>
<accession>A0A934QJB8</accession>
<organism evidence="1 2">
    <name type="scientific">Rhodovibrio salinarum</name>
    <dbReference type="NCBI Taxonomy" id="1087"/>
    <lineage>
        <taxon>Bacteria</taxon>
        <taxon>Pseudomonadati</taxon>
        <taxon>Pseudomonadota</taxon>
        <taxon>Alphaproteobacteria</taxon>
        <taxon>Rhodospirillales</taxon>
        <taxon>Rhodovibrionaceae</taxon>
        <taxon>Rhodovibrio</taxon>
    </lineage>
</organism>
<evidence type="ECO:0000313" key="1">
    <source>
        <dbReference type="EMBL" id="MBK1697757.1"/>
    </source>
</evidence>
<name>A0A934QJB8_9PROT</name>
<proteinExistence type="predicted"/>
<dbReference type="EMBL" id="NRRE01000026">
    <property type="protein sequence ID" value="MBK1697757.1"/>
    <property type="molecule type" value="Genomic_DNA"/>
</dbReference>
<evidence type="ECO:0000313" key="2">
    <source>
        <dbReference type="Proteomes" id="UP000778970"/>
    </source>
</evidence>
<dbReference type="PANTHER" id="PTHR11803:SF39">
    <property type="entry name" value="2-IMINOBUTANOATE_2-IMINOPROPANOATE DEAMINASE"/>
    <property type="match status" value="1"/>
</dbReference>
<reference evidence="1" key="1">
    <citation type="submission" date="2017-08" db="EMBL/GenBank/DDBJ databases">
        <authorList>
            <person name="Imhoff J.F."/>
            <person name="Rahn T."/>
            <person name="Kuenzel S."/>
            <person name="Neulinger S.C."/>
        </authorList>
    </citation>
    <scope>NUCLEOTIDE SEQUENCE</scope>
    <source>
        <strain evidence="1">DSM 9154</strain>
    </source>
</reference>
<dbReference type="PANTHER" id="PTHR11803">
    <property type="entry name" value="2-IMINOBUTANOATE/2-IMINOPROPANOATE DEAMINASE RIDA"/>
    <property type="match status" value="1"/>
</dbReference>
<dbReference type="AlphaFoldDB" id="A0A934QJB8"/>
<gene>
    <name evidence="1" type="ORF">CKO21_10935</name>
</gene>
<dbReference type="GO" id="GO:0005829">
    <property type="term" value="C:cytosol"/>
    <property type="evidence" value="ECO:0007669"/>
    <property type="project" value="TreeGrafter"/>
</dbReference>
<dbReference type="Pfam" id="PF01042">
    <property type="entry name" value="Ribonuc_L-PSP"/>
    <property type="match status" value="1"/>
</dbReference>
<dbReference type="InterPro" id="IPR006175">
    <property type="entry name" value="YjgF/YER057c/UK114"/>
</dbReference>
<protein>
    <submittedName>
        <fullName evidence="1">RidA family protein</fullName>
    </submittedName>
</protein>
<dbReference type="Gene3D" id="3.30.1330.40">
    <property type="entry name" value="RutC-like"/>
    <property type="match status" value="1"/>
</dbReference>
<dbReference type="CDD" id="cd00448">
    <property type="entry name" value="YjgF_YER057c_UK114_family"/>
    <property type="match status" value="1"/>
</dbReference>
<comment type="caution">
    <text evidence="1">The sequence shown here is derived from an EMBL/GenBank/DDBJ whole genome shotgun (WGS) entry which is preliminary data.</text>
</comment>